<dbReference type="EMBL" id="SHLD01000001">
    <property type="protein sequence ID" value="RZU76699.1"/>
    <property type="molecule type" value="Genomic_DNA"/>
</dbReference>
<protein>
    <submittedName>
        <fullName evidence="2">Uncharacterized protein</fullName>
    </submittedName>
</protein>
<name>A0A4Q8BHG6_9ACTN</name>
<dbReference type="RefSeq" id="WP_130337530.1">
    <property type="nucleotide sequence ID" value="NZ_SHLD01000001.1"/>
</dbReference>
<dbReference type="InterPro" id="IPR036259">
    <property type="entry name" value="MFS_trans_sf"/>
</dbReference>
<reference evidence="2 3" key="1">
    <citation type="submission" date="2019-02" db="EMBL/GenBank/DDBJ databases">
        <title>Sequencing the genomes of 1000 actinobacteria strains.</title>
        <authorList>
            <person name="Klenk H.-P."/>
        </authorList>
    </citation>
    <scope>NUCLEOTIDE SEQUENCE [LARGE SCALE GENOMIC DNA]</scope>
    <source>
        <strain evidence="2 3">DSM 45612</strain>
    </source>
</reference>
<feature type="transmembrane region" description="Helical" evidence="1">
    <location>
        <begin position="166"/>
        <end position="186"/>
    </location>
</feature>
<dbReference type="OrthoDB" id="3377884at2"/>
<feature type="transmembrane region" description="Helical" evidence="1">
    <location>
        <begin position="100"/>
        <end position="123"/>
    </location>
</feature>
<proteinExistence type="predicted"/>
<dbReference type="NCBIfam" id="NF038403">
    <property type="entry name" value="perm_prefix_1"/>
    <property type="match status" value="1"/>
</dbReference>
<comment type="caution">
    <text evidence="2">The sequence shown here is derived from an EMBL/GenBank/DDBJ whole genome shotgun (WGS) entry which is preliminary data.</text>
</comment>
<dbReference type="AlphaFoldDB" id="A0A4Q8BHG6"/>
<accession>A0A4Q8BHG6</accession>
<feature type="transmembrane region" description="Helical" evidence="1">
    <location>
        <begin position="274"/>
        <end position="295"/>
    </location>
</feature>
<keyword evidence="1" id="KW-1133">Transmembrane helix</keyword>
<organism evidence="2 3">
    <name type="scientific">Micromonospora kangleipakensis</name>
    <dbReference type="NCBI Taxonomy" id="1077942"/>
    <lineage>
        <taxon>Bacteria</taxon>
        <taxon>Bacillati</taxon>
        <taxon>Actinomycetota</taxon>
        <taxon>Actinomycetes</taxon>
        <taxon>Micromonosporales</taxon>
        <taxon>Micromonosporaceae</taxon>
        <taxon>Micromonospora</taxon>
    </lineage>
</organism>
<evidence type="ECO:0000313" key="2">
    <source>
        <dbReference type="EMBL" id="RZU76699.1"/>
    </source>
</evidence>
<dbReference type="Proteomes" id="UP000294114">
    <property type="component" value="Unassembled WGS sequence"/>
</dbReference>
<feature type="transmembrane region" description="Helical" evidence="1">
    <location>
        <begin position="248"/>
        <end position="268"/>
    </location>
</feature>
<dbReference type="Gene3D" id="1.20.1250.20">
    <property type="entry name" value="MFS general substrate transporter like domains"/>
    <property type="match status" value="1"/>
</dbReference>
<sequence length="299" mass="31718">MTIPNDTAGGYGIHVHRLLDEAFAGIEMTQDRQDLKEEMRANLVARVAELESTGVAPQAAARQATEELGDVRDILDGTGPEPDGAAPDWMAHRVRPDPMFLVRAVVLSALATAGLVVLVLAATLLDVPFIGQVAAVVAVALAAGAVTADALHQETTSNHPMPTGRALGYALGAVLALASLGAGWLYLSEGDLPWLVGGALTVVASVALFTYLGATQTNRHKEWVVRTQASHAQMGDRFTEDPAAAARFGLYVVTNWLLVLAAFVVLTLTVGWAWSWLAVLAGFVTMMLMIARMLFSPRP</sequence>
<keyword evidence="1" id="KW-0472">Membrane</keyword>
<evidence type="ECO:0000313" key="3">
    <source>
        <dbReference type="Proteomes" id="UP000294114"/>
    </source>
</evidence>
<gene>
    <name evidence="2" type="ORF">EV384_5371</name>
</gene>
<dbReference type="InterPro" id="IPR047928">
    <property type="entry name" value="Perm_prefix_1"/>
</dbReference>
<keyword evidence="1" id="KW-0812">Transmembrane</keyword>
<keyword evidence="3" id="KW-1185">Reference proteome</keyword>
<evidence type="ECO:0000256" key="1">
    <source>
        <dbReference type="SAM" id="Phobius"/>
    </source>
</evidence>
<feature type="transmembrane region" description="Helical" evidence="1">
    <location>
        <begin position="129"/>
        <end position="146"/>
    </location>
</feature>
<feature type="transmembrane region" description="Helical" evidence="1">
    <location>
        <begin position="192"/>
        <end position="212"/>
    </location>
</feature>